<dbReference type="Proteomes" id="UP000183190">
    <property type="component" value="Unassembled WGS sequence"/>
</dbReference>
<dbReference type="GO" id="GO:0016787">
    <property type="term" value="F:hydrolase activity"/>
    <property type="evidence" value="ECO:0007669"/>
    <property type="project" value="InterPro"/>
</dbReference>
<gene>
    <name evidence="3" type="ORF">SAMN02910265_02432</name>
</gene>
<evidence type="ECO:0000259" key="2">
    <source>
        <dbReference type="Pfam" id="PF04851"/>
    </source>
</evidence>
<evidence type="ECO:0000313" key="3">
    <source>
        <dbReference type="EMBL" id="SEH74368.1"/>
    </source>
</evidence>
<proteinExistence type="predicted"/>
<dbReference type="InterPro" id="IPR006935">
    <property type="entry name" value="Helicase/UvrB_N"/>
</dbReference>
<dbReference type="SUPFAM" id="SSF52540">
    <property type="entry name" value="P-loop containing nucleoside triphosphate hydrolases"/>
    <property type="match status" value="1"/>
</dbReference>
<evidence type="ECO:0000313" key="4">
    <source>
        <dbReference type="Proteomes" id="UP000183190"/>
    </source>
</evidence>
<feature type="compositionally biased region" description="Polar residues" evidence="1">
    <location>
        <begin position="1"/>
        <end position="17"/>
    </location>
</feature>
<dbReference type="Pfam" id="PF04851">
    <property type="entry name" value="ResIII"/>
    <property type="match status" value="1"/>
</dbReference>
<dbReference type="EMBL" id="FNWV01000009">
    <property type="protein sequence ID" value="SEH74368.1"/>
    <property type="molecule type" value="Genomic_DNA"/>
</dbReference>
<organism evidence="3 4">
    <name type="scientific">Ruminococcus flavefaciens</name>
    <dbReference type="NCBI Taxonomy" id="1265"/>
    <lineage>
        <taxon>Bacteria</taxon>
        <taxon>Bacillati</taxon>
        <taxon>Bacillota</taxon>
        <taxon>Clostridia</taxon>
        <taxon>Eubacteriales</taxon>
        <taxon>Oscillospiraceae</taxon>
        <taxon>Ruminococcus</taxon>
    </lineage>
</organism>
<sequence length="76" mass="8564">MNDSIESKANGTISPKKNSNKRKLYDHQRMAMKNLDVMNRQSSYSTLVVLPTGGGKTYTAAVWLLRNAIDKKHKVL</sequence>
<accession>A0A1H6KFU6</accession>
<feature type="region of interest" description="Disordered" evidence="1">
    <location>
        <begin position="1"/>
        <end position="24"/>
    </location>
</feature>
<reference evidence="3 4" key="1">
    <citation type="submission" date="2016-10" db="EMBL/GenBank/DDBJ databases">
        <authorList>
            <person name="de Groot N.N."/>
        </authorList>
    </citation>
    <scope>NUCLEOTIDE SEQUENCE [LARGE SCALE GENOMIC DNA]</scope>
    <source>
        <strain evidence="3 4">YAD2003</strain>
    </source>
</reference>
<dbReference type="AlphaFoldDB" id="A0A1H6KFU6"/>
<dbReference type="InterPro" id="IPR027417">
    <property type="entry name" value="P-loop_NTPase"/>
</dbReference>
<dbReference type="GO" id="GO:0003677">
    <property type="term" value="F:DNA binding"/>
    <property type="evidence" value="ECO:0007669"/>
    <property type="project" value="InterPro"/>
</dbReference>
<dbReference type="Gene3D" id="3.40.50.300">
    <property type="entry name" value="P-loop containing nucleotide triphosphate hydrolases"/>
    <property type="match status" value="1"/>
</dbReference>
<evidence type="ECO:0000256" key="1">
    <source>
        <dbReference type="SAM" id="MobiDB-lite"/>
    </source>
</evidence>
<dbReference type="GO" id="GO:0005524">
    <property type="term" value="F:ATP binding"/>
    <property type="evidence" value="ECO:0007669"/>
    <property type="project" value="InterPro"/>
</dbReference>
<protein>
    <submittedName>
        <fullName evidence="3">Type III restriction enzyme, res subunit</fullName>
    </submittedName>
</protein>
<feature type="domain" description="Helicase/UvrB N-terminal" evidence="2">
    <location>
        <begin position="23"/>
        <end position="66"/>
    </location>
</feature>
<name>A0A1H6KFU6_RUMFL</name>